<evidence type="ECO:0000256" key="3">
    <source>
        <dbReference type="ARBA" id="ARBA00022475"/>
    </source>
</evidence>
<evidence type="ECO:0000256" key="9">
    <source>
        <dbReference type="ARBA" id="ARBA00044499"/>
    </source>
</evidence>
<dbReference type="InterPro" id="IPR031424">
    <property type="entry name" value="QVR-like"/>
</dbReference>
<dbReference type="GO" id="GO:0045121">
    <property type="term" value="C:membrane raft"/>
    <property type="evidence" value="ECO:0007669"/>
    <property type="project" value="UniProtKB-SubCell"/>
</dbReference>
<comment type="subunit">
    <text evidence="13">Interacts (via loop 2 of the three-fingered Ly-6 domain) with Sh/shaker; this interaction may stabilize both components of the complex and may be required for targeting or retention of Sh/shaker to neural cell projections. Interacts (via loop 2 of the three-fingered Ly-6 domain) with nAChRalpha3 and potentially other nicotinic acetylcholine receptors; this interaction is required for antagonism of nicotinic acetylcholine receptors.</text>
</comment>
<evidence type="ECO:0000256" key="7">
    <source>
        <dbReference type="ARBA" id="ARBA00023180"/>
    </source>
</evidence>
<dbReference type="Proteomes" id="UP000005408">
    <property type="component" value="Unassembled WGS sequence"/>
</dbReference>
<dbReference type="PANTHER" id="PTHR33562">
    <property type="entry name" value="ATILLA, ISOFORM B-RELATED-RELATED"/>
    <property type="match status" value="1"/>
</dbReference>
<evidence type="ECO:0000313" key="15">
    <source>
        <dbReference type="EnsemblMetazoa" id="G22084.1:cds"/>
    </source>
</evidence>
<evidence type="ECO:0000256" key="8">
    <source>
        <dbReference type="ARBA" id="ARBA00031037"/>
    </source>
</evidence>
<dbReference type="GO" id="GO:0032222">
    <property type="term" value="P:regulation of synaptic transmission, cholinergic"/>
    <property type="evidence" value="ECO:0007669"/>
    <property type="project" value="InterPro"/>
</dbReference>
<dbReference type="PANTHER" id="PTHR33562:SF31">
    <property type="entry name" value="PROTEIN QUIVER"/>
    <property type="match status" value="1"/>
</dbReference>
<dbReference type="GO" id="GO:0005886">
    <property type="term" value="C:plasma membrane"/>
    <property type="evidence" value="ECO:0007669"/>
    <property type="project" value="UniProtKB-SubCell"/>
</dbReference>
<feature type="signal peptide" evidence="14">
    <location>
        <begin position="1"/>
        <end position="22"/>
    </location>
</feature>
<evidence type="ECO:0000256" key="13">
    <source>
        <dbReference type="ARBA" id="ARBA00046769"/>
    </source>
</evidence>
<keyword evidence="6" id="KW-1015">Disulfide bond</keyword>
<accession>A0A8W8K4J3</accession>
<organism evidence="15 16">
    <name type="scientific">Magallana gigas</name>
    <name type="common">Pacific oyster</name>
    <name type="synonym">Crassostrea gigas</name>
    <dbReference type="NCBI Taxonomy" id="29159"/>
    <lineage>
        <taxon>Eukaryota</taxon>
        <taxon>Metazoa</taxon>
        <taxon>Spiralia</taxon>
        <taxon>Lophotrochozoa</taxon>
        <taxon>Mollusca</taxon>
        <taxon>Bivalvia</taxon>
        <taxon>Autobranchia</taxon>
        <taxon>Pteriomorphia</taxon>
        <taxon>Ostreida</taxon>
        <taxon>Ostreoidea</taxon>
        <taxon>Ostreidae</taxon>
        <taxon>Magallana</taxon>
    </lineage>
</organism>
<keyword evidence="4 14" id="KW-0732">Signal</keyword>
<name>A0A8W8K4J3_MAGGI</name>
<evidence type="ECO:0000256" key="11">
    <source>
        <dbReference type="ARBA" id="ARBA00044561"/>
    </source>
</evidence>
<dbReference type="GO" id="GO:0048511">
    <property type="term" value="P:rhythmic process"/>
    <property type="evidence" value="ECO:0007669"/>
    <property type="project" value="UniProtKB-KW"/>
</dbReference>
<evidence type="ECO:0000256" key="12">
    <source>
        <dbReference type="ARBA" id="ARBA00045788"/>
    </source>
</evidence>
<evidence type="ECO:0000256" key="4">
    <source>
        <dbReference type="ARBA" id="ARBA00022729"/>
    </source>
</evidence>
<evidence type="ECO:0000256" key="2">
    <source>
        <dbReference type="ARBA" id="ARBA00010522"/>
    </source>
</evidence>
<keyword evidence="3" id="KW-1003">Cell membrane</keyword>
<dbReference type="GO" id="GO:0030431">
    <property type="term" value="P:sleep"/>
    <property type="evidence" value="ECO:0007669"/>
    <property type="project" value="InterPro"/>
</dbReference>
<proteinExistence type="inferred from homology"/>
<evidence type="ECO:0000256" key="10">
    <source>
        <dbReference type="ARBA" id="ARBA00044524"/>
    </source>
</evidence>
<evidence type="ECO:0000313" key="16">
    <source>
        <dbReference type="Proteomes" id="UP000005408"/>
    </source>
</evidence>
<keyword evidence="5" id="KW-0090">Biological rhythms</keyword>
<comment type="function">
    <text evidence="12">Bifunctional regulator of neuronal activity in the mushroom body, and possibly other regions of the brain, that acts as a signaling molecule required for homeostatic regulation of sleep under normal conditions and after sleep deprivation. Reduces neuronal excitability by enhancing Sh/shaker K(+) channel activity; possibly by stabilizing Sh/shaker to increase protein levels, accelerating its activation kinetics, slowing C-type inactivation and enhancing recovery from inactivation. Specifically affects the A-type K(+) current. Antagonizes nicotinic acetylcholine receptors (nAChRs) to reduce synaptic transmission, possibly by preventing their localization to the cell surface. Required for regulation of neuromuscular excitability and plasticity at neuromuscular junctions.</text>
</comment>
<evidence type="ECO:0000256" key="6">
    <source>
        <dbReference type="ARBA" id="ARBA00023157"/>
    </source>
</evidence>
<comment type="subcellular location">
    <subcellularLocation>
        <location evidence="1">Cell membrane</location>
        <topology evidence="1">Lipid-anchor</topology>
        <topology evidence="1">GPI-anchor</topology>
        <orientation evidence="1">Extracellular side</orientation>
    </subcellularLocation>
    <subcellularLocation>
        <location evidence="9">Membrane raft</location>
        <topology evidence="9">Lipid-anchor</topology>
        <topology evidence="9">GPI-anchor</topology>
        <orientation evidence="9">Extracellular side</orientation>
    </subcellularLocation>
</comment>
<keyword evidence="3" id="KW-0472">Membrane</keyword>
<dbReference type="AlphaFoldDB" id="A0A8W8K4J3"/>
<protein>
    <recommendedName>
        <fullName evidence="10">UPAR/Ly6 domain-containing protein qvr</fullName>
    </recommendedName>
    <alternativeName>
        <fullName evidence="11">Protein quiver</fullName>
    </alternativeName>
    <alternativeName>
        <fullName evidence="8">Protein sleepless</fullName>
    </alternativeName>
</protein>
<dbReference type="EnsemblMetazoa" id="G22084.1">
    <property type="protein sequence ID" value="G22084.1:cds"/>
    <property type="gene ID" value="G22084"/>
</dbReference>
<reference evidence="15" key="1">
    <citation type="submission" date="2022-08" db="UniProtKB">
        <authorList>
            <consortium name="EnsemblMetazoa"/>
        </authorList>
    </citation>
    <scope>IDENTIFICATION</scope>
    <source>
        <strain evidence="15">05x7-T-G4-1.051#20</strain>
    </source>
</reference>
<keyword evidence="16" id="KW-1185">Reference proteome</keyword>
<evidence type="ECO:0000256" key="5">
    <source>
        <dbReference type="ARBA" id="ARBA00023108"/>
    </source>
</evidence>
<evidence type="ECO:0000256" key="14">
    <source>
        <dbReference type="SAM" id="SignalP"/>
    </source>
</evidence>
<evidence type="ECO:0000256" key="1">
    <source>
        <dbReference type="ARBA" id="ARBA00004471"/>
    </source>
</evidence>
<feature type="chain" id="PRO_5036484967" description="UPAR/Ly6 domain-containing protein qvr" evidence="14">
    <location>
        <begin position="23"/>
        <end position="139"/>
    </location>
</feature>
<dbReference type="Pfam" id="PF17064">
    <property type="entry name" value="QVR"/>
    <property type="match status" value="1"/>
</dbReference>
<dbReference type="InterPro" id="IPR050975">
    <property type="entry name" value="Sleep_regulator"/>
</dbReference>
<keyword evidence="7" id="KW-0325">Glycoprotein</keyword>
<sequence length="139" mass="14836">MYGLQISAAIVGLLVCIGKASGIACYNCSSEHDPLCGDPFWGGSQYLINCPSSCLKVKRSSTYGQKFHRSCFKAEIAGPMLGGAMDKHCVTQYVPFQGEVTQCYCTAKGCNSGPSSHCNLITLTVVCLIGALTFESYIL</sequence>
<comment type="similarity">
    <text evidence="2">Belongs to the quiver family.</text>
</comment>